<proteinExistence type="predicted"/>
<dbReference type="EMBL" id="QKYV01000001">
    <property type="protein sequence ID" value="PZW44137.1"/>
    <property type="molecule type" value="Genomic_DNA"/>
</dbReference>
<sequence>MKVREELLRSCYGYVNERILRLEASVRDLEHDLGNETKSSAGDKYETSREMINAEISQLERQLKEFKKLKGILSLPQLQKASTAIQLGSIVITNTANYFVAIPVGEVNINKEKFYAIGINSPMAQLLNGKQKGDVFTFREKEVKILDVY</sequence>
<evidence type="ECO:0000313" key="3">
    <source>
        <dbReference type="Proteomes" id="UP000249542"/>
    </source>
</evidence>
<accession>A0A2W7IXB1</accession>
<dbReference type="Proteomes" id="UP000249542">
    <property type="component" value="Unassembled WGS sequence"/>
</dbReference>
<evidence type="ECO:0008006" key="4">
    <source>
        <dbReference type="Google" id="ProtNLM"/>
    </source>
</evidence>
<keyword evidence="1" id="KW-0175">Coiled coil</keyword>
<feature type="coiled-coil region" evidence="1">
    <location>
        <begin position="42"/>
        <end position="69"/>
    </location>
</feature>
<gene>
    <name evidence="2" type="ORF">LX95_00468</name>
</gene>
<organism evidence="2 3">
    <name type="scientific">Mesonia algae</name>
    <dbReference type="NCBI Taxonomy" id="213248"/>
    <lineage>
        <taxon>Bacteria</taxon>
        <taxon>Pseudomonadati</taxon>
        <taxon>Bacteroidota</taxon>
        <taxon>Flavobacteriia</taxon>
        <taxon>Flavobacteriales</taxon>
        <taxon>Flavobacteriaceae</taxon>
        <taxon>Mesonia</taxon>
    </lineage>
</organism>
<keyword evidence="3" id="KW-1185">Reference proteome</keyword>
<dbReference type="AlphaFoldDB" id="A0A2W7IXB1"/>
<evidence type="ECO:0000313" key="2">
    <source>
        <dbReference type="EMBL" id="PZW44137.1"/>
    </source>
</evidence>
<comment type="caution">
    <text evidence="2">The sequence shown here is derived from an EMBL/GenBank/DDBJ whole genome shotgun (WGS) entry which is preliminary data.</text>
</comment>
<name>A0A2W7IXB1_9FLAO</name>
<reference evidence="2 3" key="1">
    <citation type="submission" date="2018-06" db="EMBL/GenBank/DDBJ databases">
        <title>Genomic Encyclopedia of Archaeal and Bacterial Type Strains, Phase II (KMG-II): from individual species to whole genera.</title>
        <authorList>
            <person name="Goeker M."/>
        </authorList>
    </citation>
    <scope>NUCLEOTIDE SEQUENCE [LARGE SCALE GENOMIC DNA]</scope>
    <source>
        <strain evidence="2 3">DSM 15361</strain>
    </source>
</reference>
<protein>
    <recommendedName>
        <fullName evidence="4">Transcription elongation GreA/GreB family factor</fullName>
    </recommendedName>
</protein>
<evidence type="ECO:0000256" key="1">
    <source>
        <dbReference type="SAM" id="Coils"/>
    </source>
</evidence>